<dbReference type="PANTHER" id="PTHR43398:SF1">
    <property type="entry name" value="DOLICHOL-PHOSPHATE MANNOSYLTRANSFERASE SUBUNIT 1"/>
    <property type="match status" value="1"/>
</dbReference>
<evidence type="ECO:0000313" key="6">
    <source>
        <dbReference type="Proteomes" id="UP000000814"/>
    </source>
</evidence>
<name>Q97FY6_CLOAB</name>
<evidence type="ECO:0000259" key="4">
    <source>
        <dbReference type="Pfam" id="PF00535"/>
    </source>
</evidence>
<dbReference type="HOGENOM" id="CLU_033536_13_2_9"/>
<dbReference type="KEGG" id="cac:CA_C2588"/>
<dbReference type="eggNOG" id="COG0463">
    <property type="taxonomic scope" value="Bacteria"/>
</dbReference>
<dbReference type="GO" id="GO:0016020">
    <property type="term" value="C:membrane"/>
    <property type="evidence" value="ECO:0007669"/>
    <property type="project" value="GOC"/>
</dbReference>
<dbReference type="InterPro" id="IPR029044">
    <property type="entry name" value="Nucleotide-diphossugar_trans"/>
</dbReference>
<proteinExistence type="inferred from homology"/>
<comment type="similarity">
    <text evidence="1">Belongs to the glycosyltransferase 2 family.</text>
</comment>
<protein>
    <submittedName>
        <fullName evidence="5">Glycosyltransferase</fullName>
    </submittedName>
</protein>
<keyword evidence="3" id="KW-0808">Transferase</keyword>
<dbReference type="CAZy" id="GT2">
    <property type="family name" value="Glycosyltransferase Family 2"/>
</dbReference>
<evidence type="ECO:0000256" key="1">
    <source>
        <dbReference type="ARBA" id="ARBA00006739"/>
    </source>
</evidence>
<keyword evidence="6" id="KW-1185">Reference proteome</keyword>
<reference evidence="5 6" key="1">
    <citation type="journal article" date="2001" name="J. Bacteriol.">
        <title>Genome sequence and comparative analysis of the solvent-producing bacterium Clostridium acetobutylicum.</title>
        <authorList>
            <person name="Nolling J."/>
            <person name="Breton G."/>
            <person name="Omelchenko M.V."/>
            <person name="Makarova K.S."/>
            <person name="Zeng Q."/>
            <person name="Gibson R."/>
            <person name="Lee H.M."/>
            <person name="Dubois J."/>
            <person name="Qiu D."/>
            <person name="Hitti J."/>
            <person name="Wolf Y.I."/>
            <person name="Tatusov R.L."/>
            <person name="Sabathe F."/>
            <person name="Doucette-Stamm L."/>
            <person name="Soucaille P."/>
            <person name="Daly M.J."/>
            <person name="Bennett G.N."/>
            <person name="Koonin E.V."/>
            <person name="Smith D.R."/>
        </authorList>
    </citation>
    <scope>NUCLEOTIDE SEQUENCE [LARGE SCALE GENOMIC DNA]</scope>
    <source>
        <strain evidence="6">ATCC 824 / DSM 792 / JCM 1419 / LMG 5710 / VKM B-1787</strain>
    </source>
</reference>
<dbReference type="PIR" id="F97218">
    <property type="entry name" value="F97218"/>
</dbReference>
<dbReference type="Proteomes" id="UP000000814">
    <property type="component" value="Chromosome"/>
</dbReference>
<dbReference type="InterPro" id="IPR039528">
    <property type="entry name" value="DPM1-like"/>
</dbReference>
<sequence>MNEISVVLPAYNEEENIQKLVKRWQQLCKDLKYKYELSLNIFVIDDGSKDKTEVIGRELERKYDNFYLIKHDKNKGLGEAINTGIKYVMEKRSDSKYVCIMDCDNTQDPRYVFSMIEKMEKTDVVIASRYQKGSCVKGVPFFRLTASYGARFVYTIFLGVKNVRDYTCGYRLYRTSALKTAFKVFGESFIEESGFTCMVELLYKLNICGAVFKEVPFTLRYDFKGGVSKMKVLITAINSVKLTLRLKKIRKGVEPVLED</sequence>
<dbReference type="Gene3D" id="3.90.550.10">
    <property type="entry name" value="Spore Coat Polysaccharide Biosynthesis Protein SpsA, Chain A"/>
    <property type="match status" value="1"/>
</dbReference>
<accession>Q97FY6</accession>
<dbReference type="RefSeq" id="WP_010965878.1">
    <property type="nucleotide sequence ID" value="NC_003030.1"/>
</dbReference>
<evidence type="ECO:0000256" key="3">
    <source>
        <dbReference type="ARBA" id="ARBA00022679"/>
    </source>
</evidence>
<dbReference type="SUPFAM" id="SSF53448">
    <property type="entry name" value="Nucleotide-diphospho-sugar transferases"/>
    <property type="match status" value="1"/>
</dbReference>
<feature type="domain" description="Glycosyltransferase 2-like" evidence="4">
    <location>
        <begin position="5"/>
        <end position="180"/>
    </location>
</feature>
<dbReference type="InterPro" id="IPR001173">
    <property type="entry name" value="Glyco_trans_2-like"/>
</dbReference>
<dbReference type="Pfam" id="PF00535">
    <property type="entry name" value="Glycos_transf_2"/>
    <property type="match status" value="1"/>
</dbReference>
<dbReference type="EMBL" id="AE001437">
    <property type="protein sequence ID" value="AAK80537.1"/>
    <property type="molecule type" value="Genomic_DNA"/>
</dbReference>
<dbReference type="CDD" id="cd04179">
    <property type="entry name" value="DPM_DPG-synthase_like"/>
    <property type="match status" value="1"/>
</dbReference>
<dbReference type="GO" id="GO:0004582">
    <property type="term" value="F:dolichyl-phosphate beta-D-mannosyltransferase activity"/>
    <property type="evidence" value="ECO:0007669"/>
    <property type="project" value="InterPro"/>
</dbReference>
<gene>
    <name evidence="5" type="ordered locus">CA_C2588</name>
</gene>
<dbReference type="PANTHER" id="PTHR43398">
    <property type="entry name" value="DOLICHOL-PHOSPHATE MANNOSYLTRANSFERASE SUBUNIT 1"/>
    <property type="match status" value="1"/>
</dbReference>
<evidence type="ECO:0000313" key="5">
    <source>
        <dbReference type="EMBL" id="AAK80537.1"/>
    </source>
</evidence>
<organism evidence="5 6">
    <name type="scientific">Clostridium acetobutylicum (strain ATCC 824 / DSM 792 / JCM 1419 / IAM 19013 / LMG 5710 / NBRC 13948 / NRRL B-527 / VKM B-1787 / 2291 / W)</name>
    <dbReference type="NCBI Taxonomy" id="272562"/>
    <lineage>
        <taxon>Bacteria</taxon>
        <taxon>Bacillati</taxon>
        <taxon>Bacillota</taxon>
        <taxon>Clostridia</taxon>
        <taxon>Eubacteriales</taxon>
        <taxon>Clostridiaceae</taxon>
        <taxon>Clostridium</taxon>
    </lineage>
</organism>
<evidence type="ECO:0000256" key="2">
    <source>
        <dbReference type="ARBA" id="ARBA00022676"/>
    </source>
</evidence>
<dbReference type="AlphaFoldDB" id="Q97FY6"/>
<dbReference type="PATRIC" id="fig|272562.8.peg.2777"/>
<dbReference type="OrthoDB" id="9810303at2"/>
<dbReference type="GeneID" id="44999057"/>
<dbReference type="STRING" id="272562.CA_C2588"/>
<dbReference type="GO" id="GO:0009247">
    <property type="term" value="P:glycolipid biosynthetic process"/>
    <property type="evidence" value="ECO:0007669"/>
    <property type="project" value="TreeGrafter"/>
</dbReference>
<keyword evidence="2" id="KW-0328">Glycosyltransferase</keyword>